<dbReference type="AlphaFoldDB" id="A0A0D3I2M3"/>
<name>A0A0D3I2M3_EMIH1</name>
<keyword evidence="2" id="KW-1185">Reference proteome</keyword>
<dbReference type="PaxDb" id="2903-EOD05508"/>
<evidence type="ECO:0000313" key="1">
    <source>
        <dbReference type="EnsemblProtists" id="EOD05508"/>
    </source>
</evidence>
<dbReference type="RefSeq" id="XP_005757937.1">
    <property type="nucleotide sequence ID" value="XM_005757880.1"/>
</dbReference>
<dbReference type="KEGG" id="ehx:EMIHUDRAFT_250284"/>
<dbReference type="Proteomes" id="UP000013827">
    <property type="component" value="Unassembled WGS sequence"/>
</dbReference>
<evidence type="ECO:0008006" key="3">
    <source>
        <dbReference type="Google" id="ProtNLM"/>
    </source>
</evidence>
<organism evidence="1 2">
    <name type="scientific">Emiliania huxleyi (strain CCMP1516)</name>
    <dbReference type="NCBI Taxonomy" id="280463"/>
    <lineage>
        <taxon>Eukaryota</taxon>
        <taxon>Haptista</taxon>
        <taxon>Haptophyta</taxon>
        <taxon>Prymnesiophyceae</taxon>
        <taxon>Isochrysidales</taxon>
        <taxon>Noelaerhabdaceae</taxon>
        <taxon>Emiliania</taxon>
    </lineage>
</organism>
<dbReference type="EnsemblProtists" id="EOD05508">
    <property type="protein sequence ID" value="EOD05508"/>
    <property type="gene ID" value="EMIHUDRAFT_250284"/>
</dbReference>
<proteinExistence type="predicted"/>
<dbReference type="HOGENOM" id="CLU_881173_0_0_1"/>
<evidence type="ECO:0000313" key="2">
    <source>
        <dbReference type="Proteomes" id="UP000013827"/>
    </source>
</evidence>
<reference evidence="2" key="1">
    <citation type="journal article" date="2013" name="Nature">
        <title>Pan genome of the phytoplankton Emiliania underpins its global distribution.</title>
        <authorList>
            <person name="Read B.A."/>
            <person name="Kegel J."/>
            <person name="Klute M.J."/>
            <person name="Kuo A."/>
            <person name="Lefebvre S.C."/>
            <person name="Maumus F."/>
            <person name="Mayer C."/>
            <person name="Miller J."/>
            <person name="Monier A."/>
            <person name="Salamov A."/>
            <person name="Young J."/>
            <person name="Aguilar M."/>
            <person name="Claverie J.M."/>
            <person name="Frickenhaus S."/>
            <person name="Gonzalez K."/>
            <person name="Herman E.K."/>
            <person name="Lin Y.C."/>
            <person name="Napier J."/>
            <person name="Ogata H."/>
            <person name="Sarno A.F."/>
            <person name="Shmutz J."/>
            <person name="Schroeder D."/>
            <person name="de Vargas C."/>
            <person name="Verret F."/>
            <person name="von Dassow P."/>
            <person name="Valentin K."/>
            <person name="Van de Peer Y."/>
            <person name="Wheeler G."/>
            <person name="Dacks J.B."/>
            <person name="Delwiche C.F."/>
            <person name="Dyhrman S.T."/>
            <person name="Glockner G."/>
            <person name="John U."/>
            <person name="Richards T."/>
            <person name="Worden A.Z."/>
            <person name="Zhang X."/>
            <person name="Grigoriev I.V."/>
            <person name="Allen A.E."/>
            <person name="Bidle K."/>
            <person name="Borodovsky M."/>
            <person name="Bowler C."/>
            <person name="Brownlee C."/>
            <person name="Cock J.M."/>
            <person name="Elias M."/>
            <person name="Gladyshev V.N."/>
            <person name="Groth M."/>
            <person name="Guda C."/>
            <person name="Hadaegh A."/>
            <person name="Iglesias-Rodriguez M.D."/>
            <person name="Jenkins J."/>
            <person name="Jones B.M."/>
            <person name="Lawson T."/>
            <person name="Leese F."/>
            <person name="Lindquist E."/>
            <person name="Lobanov A."/>
            <person name="Lomsadze A."/>
            <person name="Malik S.B."/>
            <person name="Marsh M.E."/>
            <person name="Mackinder L."/>
            <person name="Mock T."/>
            <person name="Mueller-Roeber B."/>
            <person name="Pagarete A."/>
            <person name="Parker M."/>
            <person name="Probert I."/>
            <person name="Quesneville H."/>
            <person name="Raines C."/>
            <person name="Rensing S.A."/>
            <person name="Riano-Pachon D.M."/>
            <person name="Richier S."/>
            <person name="Rokitta S."/>
            <person name="Shiraiwa Y."/>
            <person name="Soanes D.M."/>
            <person name="van der Giezen M."/>
            <person name="Wahlund T.M."/>
            <person name="Williams B."/>
            <person name="Wilson W."/>
            <person name="Wolfe G."/>
            <person name="Wurch L.L."/>
        </authorList>
    </citation>
    <scope>NUCLEOTIDE SEQUENCE</scope>
</reference>
<accession>A0A0D3I2M3</accession>
<sequence length="319" mass="34727">MDTKASCESRVSAVTSSLATLAGICPTNVRGGGGHFRSDMDGAVPAMGRSGECIAYITRSLEHGCRLARLAALVASAGDRMVYVLHGRNHTPTGEAVAKLRPQKNVRLVRQPLVVPSSPWGLFGGKFVGYSKAAFVLWLLRSHTSCHRAWQIEDDVFFTGPWSALFNAYSADESHIIASTIHHPSTSYFAHERTCFLNITTRCRSAEDRSLTAVVWPLLRMSHAVASEIARALTTQRAKGFHEALLAPLCERAAWCSLSHLRPEHLGSMVAGHSSASKRKQATPFASPVLARRAYHPAKCEADPGLGELARTWLQQNST</sequence>
<dbReference type="GeneID" id="17251658"/>
<reference evidence="1" key="2">
    <citation type="submission" date="2024-10" db="UniProtKB">
        <authorList>
            <consortium name="EnsemblProtists"/>
        </authorList>
    </citation>
    <scope>IDENTIFICATION</scope>
</reference>
<protein>
    <recommendedName>
        <fullName evidence="3">Hexosyltransferase</fullName>
    </recommendedName>
</protein>